<evidence type="ECO:0000256" key="1">
    <source>
        <dbReference type="ARBA" id="ARBA00003394"/>
    </source>
</evidence>
<feature type="site" description="Transition state stabilizer" evidence="10">
    <location>
        <position position="210"/>
    </location>
</feature>
<dbReference type="InterPro" id="IPR007507">
    <property type="entry name" value="Glycos_transf_N"/>
</dbReference>
<reference evidence="13" key="1">
    <citation type="submission" date="2023-07" db="EMBL/GenBank/DDBJ databases">
        <title>Genomic Encyclopedia of Type Strains, Phase IV (KMG-IV): sequencing the most valuable type-strain genomes for metagenomic binning, comparative biology and taxonomic classification.</title>
        <authorList>
            <person name="Goeker M."/>
        </authorList>
    </citation>
    <scope>NUCLEOTIDE SEQUENCE</scope>
    <source>
        <strain evidence="13">DSM 21202</strain>
    </source>
</reference>
<dbReference type="Gene3D" id="3.40.50.2000">
    <property type="entry name" value="Glycogen Phosphorylase B"/>
    <property type="match status" value="1"/>
</dbReference>
<evidence type="ECO:0000256" key="4">
    <source>
        <dbReference type="ARBA" id="ARBA00012621"/>
    </source>
</evidence>
<evidence type="ECO:0000313" key="13">
    <source>
        <dbReference type="EMBL" id="MDQ0316722.1"/>
    </source>
</evidence>
<organism evidence="13 14">
    <name type="scientific">Amorphus orientalis</name>
    <dbReference type="NCBI Taxonomy" id="649198"/>
    <lineage>
        <taxon>Bacteria</taxon>
        <taxon>Pseudomonadati</taxon>
        <taxon>Pseudomonadota</taxon>
        <taxon>Alphaproteobacteria</taxon>
        <taxon>Hyphomicrobiales</taxon>
        <taxon>Amorphaceae</taxon>
        <taxon>Amorphus</taxon>
    </lineage>
</organism>
<accession>A0AAE4AU25</accession>
<comment type="caution">
    <text evidence="13">The sequence shown here is derived from an EMBL/GenBank/DDBJ whole genome shotgun (WGS) entry which is preliminary data.</text>
</comment>
<evidence type="ECO:0000313" key="14">
    <source>
        <dbReference type="Proteomes" id="UP001229244"/>
    </source>
</evidence>
<dbReference type="GO" id="GO:0009245">
    <property type="term" value="P:lipid A biosynthetic process"/>
    <property type="evidence" value="ECO:0007669"/>
    <property type="project" value="TreeGrafter"/>
</dbReference>
<evidence type="ECO:0000256" key="11">
    <source>
        <dbReference type="RuleBase" id="RU365103"/>
    </source>
</evidence>
<comment type="pathway">
    <text evidence="2 11">Bacterial outer membrane biogenesis; LPS core biosynthesis.</text>
</comment>
<dbReference type="PANTHER" id="PTHR42755">
    <property type="entry name" value="3-DEOXY-MANNO-OCTULOSONATE CYTIDYLYLTRANSFERASE"/>
    <property type="match status" value="1"/>
</dbReference>
<dbReference type="SUPFAM" id="SSF53756">
    <property type="entry name" value="UDP-Glycosyltransferase/glycogen phosphorylase"/>
    <property type="match status" value="1"/>
</dbReference>
<evidence type="ECO:0000256" key="2">
    <source>
        <dbReference type="ARBA" id="ARBA00004713"/>
    </source>
</evidence>
<dbReference type="FunFam" id="3.40.50.2000:FF:000032">
    <property type="entry name" value="3-deoxy-D-manno-octulosonic acid transferase"/>
    <property type="match status" value="1"/>
</dbReference>
<dbReference type="InterPro" id="IPR038107">
    <property type="entry name" value="Glycos_transf_N_sf"/>
</dbReference>
<feature type="domain" description="3-deoxy-D-manno-octulosonic-acid transferase N-terminal" evidence="12">
    <location>
        <begin position="38"/>
        <end position="212"/>
    </location>
</feature>
<evidence type="ECO:0000256" key="3">
    <source>
        <dbReference type="ARBA" id="ARBA00006380"/>
    </source>
</evidence>
<keyword evidence="11" id="KW-1003">Cell membrane</keyword>
<keyword evidence="11" id="KW-0472">Membrane</keyword>
<keyword evidence="13" id="KW-0328">Glycosyltransferase</keyword>
<comment type="catalytic activity">
    <reaction evidence="8 11">
        <text>lipid IVA (E. coli) + CMP-3-deoxy-beta-D-manno-octulosonate = alpha-Kdo-(2-&gt;6)-lipid IVA (E. coli) + CMP + H(+)</text>
        <dbReference type="Rhea" id="RHEA:28066"/>
        <dbReference type="ChEBI" id="CHEBI:15378"/>
        <dbReference type="ChEBI" id="CHEBI:58603"/>
        <dbReference type="ChEBI" id="CHEBI:60364"/>
        <dbReference type="ChEBI" id="CHEBI:60377"/>
        <dbReference type="ChEBI" id="CHEBI:85987"/>
        <dbReference type="EC" id="2.4.99.12"/>
    </reaction>
</comment>
<dbReference type="AlphaFoldDB" id="A0AAE4AU25"/>
<keyword evidence="14" id="KW-1185">Reference proteome</keyword>
<dbReference type="GO" id="GO:0043842">
    <property type="term" value="F:Kdo transferase activity"/>
    <property type="evidence" value="ECO:0007669"/>
    <property type="project" value="UniProtKB-EC"/>
</dbReference>
<keyword evidence="6 11" id="KW-0808">Transferase</keyword>
<evidence type="ECO:0000256" key="7">
    <source>
        <dbReference type="ARBA" id="ARBA00031445"/>
    </source>
</evidence>
<evidence type="ECO:0000256" key="6">
    <source>
        <dbReference type="ARBA" id="ARBA00022679"/>
    </source>
</evidence>
<evidence type="ECO:0000256" key="10">
    <source>
        <dbReference type="PIRSR" id="PIRSR639901-2"/>
    </source>
</evidence>
<evidence type="ECO:0000259" key="12">
    <source>
        <dbReference type="Pfam" id="PF04413"/>
    </source>
</evidence>
<feature type="site" description="Transition state stabilizer" evidence="10">
    <location>
        <position position="134"/>
    </location>
</feature>
<evidence type="ECO:0000256" key="5">
    <source>
        <dbReference type="ARBA" id="ARBA00019077"/>
    </source>
</evidence>
<comment type="subcellular location">
    <subcellularLocation>
        <location evidence="11">Cell membrane</location>
    </subcellularLocation>
</comment>
<protein>
    <recommendedName>
        <fullName evidence="5 11">3-deoxy-D-manno-octulosonic acid transferase</fullName>
        <shortName evidence="11">Kdo transferase</shortName>
        <ecNumber evidence="4 11">2.4.99.12</ecNumber>
    </recommendedName>
    <alternativeName>
        <fullName evidence="7 11">Lipid IV(A) 3-deoxy-D-manno-octulosonic acid transferase</fullName>
    </alternativeName>
</protein>
<proteinExistence type="inferred from homology"/>
<evidence type="ECO:0000256" key="8">
    <source>
        <dbReference type="ARBA" id="ARBA00049183"/>
    </source>
</evidence>
<dbReference type="InterPro" id="IPR039901">
    <property type="entry name" value="Kdotransferase"/>
</dbReference>
<dbReference type="Gene3D" id="3.40.50.11720">
    <property type="entry name" value="3-Deoxy-D-manno-octulosonic-acid transferase, N-terminal domain"/>
    <property type="match status" value="1"/>
</dbReference>
<gene>
    <name evidence="13" type="ORF">J2S73_003198</name>
</gene>
<dbReference type="GO" id="GO:0009244">
    <property type="term" value="P:lipopolysaccharide core region biosynthetic process"/>
    <property type="evidence" value="ECO:0007669"/>
    <property type="project" value="UniProtKB-UniRule"/>
</dbReference>
<keyword evidence="11" id="KW-0448">Lipopolysaccharide biosynthesis</keyword>
<dbReference type="RefSeq" id="WP_306886604.1">
    <property type="nucleotide sequence ID" value="NZ_JAUSUL010000003.1"/>
</dbReference>
<dbReference type="EMBL" id="JAUSUL010000003">
    <property type="protein sequence ID" value="MDQ0316722.1"/>
    <property type="molecule type" value="Genomic_DNA"/>
</dbReference>
<dbReference type="Proteomes" id="UP001229244">
    <property type="component" value="Unassembled WGS sequence"/>
</dbReference>
<comment type="similarity">
    <text evidence="3">Belongs to the glycosyltransferase group 1 family. Glycosyltransferase 30 subfamily.</text>
</comment>
<comment type="function">
    <text evidence="1 11">Involved in lipopolysaccharide (LPS) biosynthesis. Catalyzes the transfer of 3-deoxy-D-manno-octulosonate (Kdo) residue(s) from CMP-Kdo to lipid IV(A), the tetraacyldisaccharide-1,4'-bisphosphate precursor of lipid A.</text>
</comment>
<dbReference type="Pfam" id="PF04413">
    <property type="entry name" value="Glycos_transf_N"/>
    <property type="match status" value="1"/>
</dbReference>
<feature type="active site" description="Proton acceptor" evidence="9">
    <location>
        <position position="66"/>
    </location>
</feature>
<dbReference type="EC" id="2.4.99.12" evidence="4 11"/>
<name>A0AAE4AU25_9HYPH</name>
<dbReference type="PANTHER" id="PTHR42755:SF1">
    <property type="entry name" value="3-DEOXY-D-MANNO-OCTULOSONIC ACID TRANSFERASE, MITOCHONDRIAL-RELATED"/>
    <property type="match status" value="1"/>
</dbReference>
<evidence type="ECO:0000256" key="9">
    <source>
        <dbReference type="PIRSR" id="PIRSR639901-1"/>
    </source>
</evidence>
<sequence length="437" mass="46669">MSAEGLLYAAWRGLSRLLRPALGGLLILRVRRGKEDPERLPERRGRASRARPEGPLVWVHCASVGETNAVLPLIEQLTARGMAVLLTTTTLTASRVAADRLPEGAFHQFGPLDVVTYLDRFLSHWRPTLAIFVESELWPVALDELARRDIPRIVVNGRMSERSARGWGRFPLVHRAIFSRITEVFAQSAADADRFRALGAPKVGNLGNLKYDGAILSADPAALQALRAAIGDRPAWVASSTHPGEEQLIAQVHRRLAADFPGLVTVIVPRHPERGADIAAELRSDDLAISLRSAGEPVPAGAGIYVADTLAELGLFYRLVSVVFVGGSLVEKGGQNPIEPARLGCAVIAGPHTGNFPAVYEALMSAGGGIQVDGPDGLATVVARLLADPEEVERIAETGAQVALSQTGAVDRTMDALKAYLPVSAPTDERPPIGAAR</sequence>
<dbReference type="GO" id="GO:0005886">
    <property type="term" value="C:plasma membrane"/>
    <property type="evidence" value="ECO:0007669"/>
    <property type="project" value="UniProtKB-SubCell"/>
</dbReference>